<dbReference type="GO" id="GO:0034045">
    <property type="term" value="C:phagophore assembly site membrane"/>
    <property type="evidence" value="ECO:0007669"/>
    <property type="project" value="UniProtKB-SubCell"/>
</dbReference>
<dbReference type="GO" id="GO:0019776">
    <property type="term" value="F:Atg8-family ligase activity"/>
    <property type="evidence" value="ECO:0007669"/>
    <property type="project" value="TreeGrafter"/>
</dbReference>
<dbReference type="GO" id="GO:0061908">
    <property type="term" value="C:phagophore"/>
    <property type="evidence" value="ECO:0007669"/>
    <property type="project" value="TreeGrafter"/>
</dbReference>
<sequence length="285" mass="32710">MNDIKQLVWDGELNVLISIDPSFLMKGSPKEKTVLRIRVPRETYLINYMPFIWSKIRDFLSFDPLNDSKKCFWFEHNGAPIRWNYPVGVLFDGLVKSSLAFVTSSEIQSENVITILRVRLVMGDSLPPTVIPITTSKTQAEKFWFHQWKQVCFILNGSSKAIMSLSVNESRKFWRSIIARNLHDFVEISNKISSSKPRHIPIIIQTHKASGSFNISQPTVRMTGLDTTLKDIEGDIFNAKEEMNADNSIIICQGIEIPWDIAMSDMYLKLRSFDGFLYITLVPKN</sequence>
<dbReference type="InterPro" id="IPR042526">
    <property type="entry name" value="Atg5_HR"/>
</dbReference>
<dbReference type="Pfam" id="PF20637">
    <property type="entry name" value="ATG5_HBR"/>
    <property type="match status" value="1"/>
</dbReference>
<organism evidence="1 2">
    <name type="scientific">Saccharomyces kudriavzevii (strain ATCC MYA-4449 / AS 2.2408 / CBS 8840 / NBRC 1802 / NCYC 2889)</name>
    <name type="common">Yeast</name>
    <dbReference type="NCBI Taxonomy" id="226230"/>
    <lineage>
        <taxon>Eukaryota</taxon>
        <taxon>Fungi</taxon>
        <taxon>Dikarya</taxon>
        <taxon>Ascomycota</taxon>
        <taxon>Saccharomycotina</taxon>
        <taxon>Saccharomycetes</taxon>
        <taxon>Saccharomycetales</taxon>
        <taxon>Saccharomycetaceae</taxon>
        <taxon>Saccharomyces</taxon>
    </lineage>
</organism>
<dbReference type="EMBL" id="OX365911">
    <property type="protein sequence ID" value="CAI4053087.1"/>
    <property type="molecule type" value="Genomic_DNA"/>
</dbReference>
<evidence type="ECO:0000313" key="2">
    <source>
        <dbReference type="Proteomes" id="UP001162087"/>
    </source>
</evidence>
<accession>A0AA35JAL3</accession>
<dbReference type="PANTHER" id="PTHR13040:SF2">
    <property type="entry name" value="AUTOPHAGY PROTEIN 5"/>
    <property type="match status" value="1"/>
</dbReference>
<gene>
    <name evidence="1" type="primary">SKDI16G1270</name>
    <name evidence="1" type="ORF">SKDI_16G1270</name>
</gene>
<dbReference type="PANTHER" id="PTHR13040">
    <property type="entry name" value="AUTOPHAGY PROTEIN 5"/>
    <property type="match status" value="1"/>
</dbReference>
<dbReference type="InterPro" id="IPR048939">
    <property type="entry name" value="ATG5_UblA"/>
</dbReference>
<dbReference type="OrthoDB" id="272162at2759"/>
<dbReference type="InterPro" id="IPR048318">
    <property type="entry name" value="ATG5_UblB"/>
</dbReference>
<dbReference type="GO" id="GO:0000422">
    <property type="term" value="P:autophagy of mitochondrion"/>
    <property type="evidence" value="ECO:0007669"/>
    <property type="project" value="TreeGrafter"/>
</dbReference>
<dbReference type="GO" id="GO:0034727">
    <property type="term" value="P:piecemeal microautophagy of the nucleus"/>
    <property type="evidence" value="ECO:0007669"/>
    <property type="project" value="TreeGrafter"/>
</dbReference>
<dbReference type="Pfam" id="PF04106">
    <property type="entry name" value="ATG5_UblB"/>
    <property type="match status" value="1"/>
</dbReference>
<protein>
    <submittedName>
        <fullName evidence="1">Uncharacterized protein</fullName>
    </submittedName>
</protein>
<dbReference type="InterPro" id="IPR048940">
    <property type="entry name" value="ATG5_HBR"/>
</dbReference>
<evidence type="ECO:0000313" key="1">
    <source>
        <dbReference type="EMBL" id="CAI4053087.1"/>
    </source>
</evidence>
<dbReference type="GO" id="GO:0044233">
    <property type="term" value="C:mitochondria-associated endoplasmic reticulum membrane contact site"/>
    <property type="evidence" value="ECO:0007669"/>
    <property type="project" value="TreeGrafter"/>
</dbReference>
<dbReference type="InterPro" id="IPR042527">
    <property type="entry name" value="Atg5_UblA_dom_sf"/>
</dbReference>
<dbReference type="GO" id="GO:0005776">
    <property type="term" value="C:autophagosome"/>
    <property type="evidence" value="ECO:0007669"/>
    <property type="project" value="TreeGrafter"/>
</dbReference>
<proteinExistence type="predicted"/>
<dbReference type="GO" id="GO:0034274">
    <property type="term" value="C:Atg12-Atg5-Atg16 complex"/>
    <property type="evidence" value="ECO:0007669"/>
    <property type="project" value="TreeGrafter"/>
</dbReference>
<reference evidence="1" key="1">
    <citation type="submission" date="2022-10" db="EMBL/GenBank/DDBJ databases">
        <authorList>
            <person name="Byrne P K."/>
        </authorList>
    </citation>
    <scope>NUCLEOTIDE SEQUENCE</scope>
    <source>
        <strain evidence="1">IFO1802</strain>
    </source>
</reference>
<keyword evidence="2" id="KW-1185">Reference proteome</keyword>
<dbReference type="Gene3D" id="3.10.20.620">
    <property type="match status" value="1"/>
</dbReference>
<dbReference type="Gene3D" id="1.10.246.190">
    <property type="entry name" value="Autophagy protein Apg5, helix rich domain"/>
    <property type="match status" value="1"/>
</dbReference>
<dbReference type="InterPro" id="IPR007239">
    <property type="entry name" value="Atg5"/>
</dbReference>
<dbReference type="Pfam" id="PF20638">
    <property type="entry name" value="ATG5_UblA"/>
    <property type="match status" value="1"/>
</dbReference>
<dbReference type="GO" id="GO:0006995">
    <property type="term" value="P:cellular response to nitrogen starvation"/>
    <property type="evidence" value="ECO:0007669"/>
    <property type="project" value="TreeGrafter"/>
</dbReference>
<dbReference type="Gene3D" id="3.10.20.90">
    <property type="entry name" value="Phosphatidylinositol 3-kinase Catalytic Subunit, Chain A, domain 1"/>
    <property type="match status" value="1"/>
</dbReference>
<dbReference type="GO" id="GO:0015031">
    <property type="term" value="P:protein transport"/>
    <property type="evidence" value="ECO:0007669"/>
    <property type="project" value="UniProtKB-KW"/>
</dbReference>
<name>A0AA35JAL3_SACK1</name>
<dbReference type="Proteomes" id="UP001162087">
    <property type="component" value="Chromosome 16"/>
</dbReference>